<dbReference type="EMBL" id="AZFT01000030">
    <property type="protein sequence ID" value="KRL86158.1"/>
    <property type="molecule type" value="Genomic_DNA"/>
</dbReference>
<evidence type="ECO:0000313" key="2">
    <source>
        <dbReference type="Proteomes" id="UP000051324"/>
    </source>
</evidence>
<organism evidence="1 2">
    <name type="scientific">Ligilactobacillus apodemi DSM 16634 = JCM 16172</name>
    <dbReference type="NCBI Taxonomy" id="1423724"/>
    <lineage>
        <taxon>Bacteria</taxon>
        <taxon>Bacillati</taxon>
        <taxon>Bacillota</taxon>
        <taxon>Bacilli</taxon>
        <taxon>Lactobacillales</taxon>
        <taxon>Lactobacillaceae</taxon>
        <taxon>Ligilactobacillus</taxon>
    </lineage>
</organism>
<evidence type="ECO:0008006" key="3">
    <source>
        <dbReference type="Google" id="ProtNLM"/>
    </source>
</evidence>
<dbReference type="Pfam" id="PF13749">
    <property type="entry name" value="HATPase_c_4"/>
    <property type="match status" value="1"/>
</dbReference>
<protein>
    <recommendedName>
        <fullName evidence="3">ATP-dependent DNA helicase RecG C-terminal domain-containing protein</fullName>
    </recommendedName>
</protein>
<dbReference type="eggNOG" id="COG2865">
    <property type="taxonomic scope" value="Bacteria"/>
</dbReference>
<dbReference type="PATRIC" id="fig|1423724.4.peg.1953"/>
<dbReference type="Gene3D" id="3.30.565.60">
    <property type="match status" value="1"/>
</dbReference>
<gene>
    <name evidence="1" type="ORF">FC32_GL001869</name>
</gene>
<dbReference type="PANTHER" id="PTHR30595:SF6">
    <property type="entry name" value="SCHLAFEN ALBA-2 DOMAIN-CONTAINING PROTEIN"/>
    <property type="match status" value="1"/>
</dbReference>
<dbReference type="PANTHER" id="PTHR30595">
    <property type="entry name" value="GLPR-RELATED TRANSCRIPTIONAL REPRESSOR"/>
    <property type="match status" value="1"/>
</dbReference>
<reference evidence="1 2" key="1">
    <citation type="journal article" date="2015" name="Genome Announc.">
        <title>Expanding the biotechnology potential of lactobacilli through comparative genomics of 213 strains and associated genera.</title>
        <authorList>
            <person name="Sun Z."/>
            <person name="Harris H.M."/>
            <person name="McCann A."/>
            <person name="Guo C."/>
            <person name="Argimon S."/>
            <person name="Zhang W."/>
            <person name="Yang X."/>
            <person name="Jeffery I.B."/>
            <person name="Cooney J.C."/>
            <person name="Kagawa T.F."/>
            <person name="Liu W."/>
            <person name="Song Y."/>
            <person name="Salvetti E."/>
            <person name="Wrobel A."/>
            <person name="Rasinkangas P."/>
            <person name="Parkhill J."/>
            <person name="Rea M.C."/>
            <person name="O'Sullivan O."/>
            <person name="Ritari J."/>
            <person name="Douillard F.P."/>
            <person name="Paul Ross R."/>
            <person name="Yang R."/>
            <person name="Briner A.E."/>
            <person name="Felis G.E."/>
            <person name="de Vos W.M."/>
            <person name="Barrangou R."/>
            <person name="Klaenhammer T.R."/>
            <person name="Caufield P.W."/>
            <person name="Cui Y."/>
            <person name="Zhang H."/>
            <person name="O'Toole P.W."/>
        </authorList>
    </citation>
    <scope>NUCLEOTIDE SEQUENCE [LARGE SCALE GENOMIC DNA]</scope>
    <source>
        <strain evidence="1 2">DSM 16634</strain>
    </source>
</reference>
<name>A0A0R1TZL2_9LACO</name>
<dbReference type="InterPro" id="IPR038475">
    <property type="entry name" value="RecG_C_sf"/>
</dbReference>
<dbReference type="RefSeq" id="WP_235722537.1">
    <property type="nucleotide sequence ID" value="NZ_AZFT01000030.1"/>
</dbReference>
<evidence type="ECO:0000313" key="1">
    <source>
        <dbReference type="EMBL" id="KRL86158.1"/>
    </source>
</evidence>
<dbReference type="AlphaFoldDB" id="A0A0R1TZL2"/>
<sequence>MERKTFRQRSLLLQFRGALKQYRKYYEYEQISGTTRKKVQLLPEVAFREAVANALVHRAWDERANILISLYEDRIEIKSPGGLPFGITEAGVS</sequence>
<keyword evidence="2" id="KW-1185">Reference proteome</keyword>
<proteinExistence type="predicted"/>
<dbReference type="STRING" id="1423724.FC32_GL001869"/>
<dbReference type="Proteomes" id="UP000051324">
    <property type="component" value="Unassembled WGS sequence"/>
</dbReference>
<accession>A0A0R1TZL2</accession>
<comment type="caution">
    <text evidence="1">The sequence shown here is derived from an EMBL/GenBank/DDBJ whole genome shotgun (WGS) entry which is preliminary data.</text>
</comment>